<gene>
    <name evidence="2" type="ORF">FRACA_10012</name>
</gene>
<dbReference type="Proteomes" id="UP000234331">
    <property type="component" value="Unassembled WGS sequence"/>
</dbReference>
<dbReference type="EMBL" id="FZMO01000001">
    <property type="protein sequence ID" value="SNQ45253.1"/>
    <property type="molecule type" value="Genomic_DNA"/>
</dbReference>
<feature type="compositionally biased region" description="Polar residues" evidence="1">
    <location>
        <begin position="1"/>
        <end position="15"/>
    </location>
</feature>
<accession>A0A2I2KHX6</accession>
<protein>
    <submittedName>
        <fullName evidence="2">Uncharacterized protein</fullName>
    </submittedName>
</protein>
<name>A0A2I2KHX6_9ACTN</name>
<dbReference type="AlphaFoldDB" id="A0A2I2KHX6"/>
<evidence type="ECO:0000256" key="1">
    <source>
        <dbReference type="SAM" id="MobiDB-lite"/>
    </source>
</evidence>
<evidence type="ECO:0000313" key="3">
    <source>
        <dbReference type="Proteomes" id="UP000234331"/>
    </source>
</evidence>
<reference evidence="2 3" key="1">
    <citation type="submission" date="2017-06" db="EMBL/GenBank/DDBJ databases">
        <authorList>
            <person name="Kim H.J."/>
            <person name="Triplett B.A."/>
        </authorList>
    </citation>
    <scope>NUCLEOTIDE SEQUENCE [LARGE SCALE GENOMIC DNA]</scope>
    <source>
        <strain evidence="2">FRACA_ARgP5</strain>
    </source>
</reference>
<sequence length="72" mass="7703">MRSVVRQRQMSSASAYGNGAADRAQGGSWSMCYRPTRATEDPDPNMVCDRRHRPVGVSIPRPASGGPTAVSP</sequence>
<keyword evidence="3" id="KW-1185">Reference proteome</keyword>
<proteinExistence type="predicted"/>
<organism evidence="2 3">
    <name type="scientific">Frankia canadensis</name>
    <dbReference type="NCBI Taxonomy" id="1836972"/>
    <lineage>
        <taxon>Bacteria</taxon>
        <taxon>Bacillati</taxon>
        <taxon>Actinomycetota</taxon>
        <taxon>Actinomycetes</taxon>
        <taxon>Frankiales</taxon>
        <taxon>Frankiaceae</taxon>
        <taxon>Frankia</taxon>
    </lineage>
</organism>
<evidence type="ECO:0000313" key="2">
    <source>
        <dbReference type="EMBL" id="SNQ45253.1"/>
    </source>
</evidence>
<feature type="region of interest" description="Disordered" evidence="1">
    <location>
        <begin position="1"/>
        <end position="72"/>
    </location>
</feature>